<name>A0A3G5ANJ5_OSTFU</name>
<feature type="compositionally biased region" description="Polar residues" evidence="1">
    <location>
        <begin position="196"/>
        <end position="215"/>
    </location>
</feature>
<dbReference type="EMBL" id="MG934570">
    <property type="protein sequence ID" value="AYV88904.1"/>
    <property type="molecule type" value="mRNA"/>
</dbReference>
<accession>A0A3G5ANJ5</accession>
<feature type="region of interest" description="Disordered" evidence="1">
    <location>
        <begin position="93"/>
        <end position="367"/>
    </location>
</feature>
<proteinExistence type="evidence at transcript level"/>
<sequence length="480" mass="54922">MILFVQRVVCVFVTIVLLSAQCSSIRINYVEAVDAEPAKEIIKKDNDDLHPDEPENPPPNLPFKVKVPLTNEARENLLLRVYSEDKLQKLLLKTSPSKTRVPRQASHQLYPNLTPSPYQTHSVQYYNNSSPNSNSQYGQTNPYNQQWQNPSTPSNPTYPGRPNPSYNPNTYGPSGFPNPYVQYNNSQSPNGPHPQNYPSINPGNYTSSRPNYNPSQRPPYYPPNTKHPQLNPSYNPYYNSSSYHPSQRPPYHQPGYPSQNTSQHQYNVKQNSTSPYAPYNPPYNTPHNPPYNTPRPSPYNTPQNPPYNTPQNSPYNTPQNPPYNSPHNPSYNPSQRPPYYQHNSSSPYYPNNHNFSSNSNYNTTPRPTFGQYPNTNTNYQQNFTSPYNSNNNFSSTFYNTTPRPFGQFPNTDSKYPYNPYPSGYNPAGFPDNNFRPSVPSNKELFGTDDLFKPILPRNPQFPTGYDPKTQAEHFAKFGYK</sequence>
<feature type="compositionally biased region" description="Low complexity" evidence="1">
    <location>
        <begin position="309"/>
        <end position="318"/>
    </location>
</feature>
<evidence type="ECO:0000313" key="3">
    <source>
        <dbReference type="EMBL" id="AYV88904.1"/>
    </source>
</evidence>
<feature type="compositionally biased region" description="Pro residues" evidence="1">
    <location>
        <begin position="278"/>
        <end position="308"/>
    </location>
</feature>
<keyword evidence="2" id="KW-0732">Signal</keyword>
<feature type="compositionally biased region" description="Low complexity" evidence="1">
    <location>
        <begin position="325"/>
        <end position="367"/>
    </location>
</feature>
<organism evidence="3">
    <name type="scientific">Ostrinia furnacalis</name>
    <name type="common">Asian corn borer</name>
    <dbReference type="NCBI Taxonomy" id="93504"/>
    <lineage>
        <taxon>Eukaryota</taxon>
        <taxon>Metazoa</taxon>
        <taxon>Ecdysozoa</taxon>
        <taxon>Arthropoda</taxon>
        <taxon>Hexapoda</taxon>
        <taxon>Insecta</taxon>
        <taxon>Pterygota</taxon>
        <taxon>Neoptera</taxon>
        <taxon>Endopterygota</taxon>
        <taxon>Lepidoptera</taxon>
        <taxon>Glossata</taxon>
        <taxon>Ditrysia</taxon>
        <taxon>Pyraloidea</taxon>
        <taxon>Crambidae</taxon>
        <taxon>Pyraustinae</taxon>
        <taxon>Ostrinia</taxon>
    </lineage>
</organism>
<feature type="compositionally biased region" description="Polar residues" evidence="1">
    <location>
        <begin position="136"/>
        <end position="157"/>
    </location>
</feature>
<feature type="signal peptide" evidence="2">
    <location>
        <begin position="1"/>
        <end position="24"/>
    </location>
</feature>
<reference evidence="3" key="1">
    <citation type="submission" date="2018-02" db="EMBL/GenBank/DDBJ databases">
        <authorList>
            <person name="Hu J."/>
        </authorList>
    </citation>
    <scope>NUCLEOTIDE SEQUENCE</scope>
    <source>
        <tissue evidence="3">Fat body</tissue>
    </source>
</reference>
<dbReference type="AlphaFoldDB" id="A0A3G5ANJ5"/>
<feature type="compositionally biased region" description="Polar residues" evidence="1">
    <location>
        <begin position="181"/>
        <end position="190"/>
    </location>
</feature>
<feature type="compositionally biased region" description="Low complexity" evidence="1">
    <location>
        <begin position="231"/>
        <end position="246"/>
    </location>
</feature>
<protein>
    <submittedName>
        <fullName evidence="3">EPP1</fullName>
    </submittedName>
</protein>
<feature type="compositionally biased region" description="Polar residues" evidence="1">
    <location>
        <begin position="256"/>
        <end position="270"/>
    </location>
</feature>
<feature type="compositionally biased region" description="Polar residues" evidence="1">
    <location>
        <begin position="105"/>
        <end position="126"/>
    </location>
</feature>
<evidence type="ECO:0000256" key="2">
    <source>
        <dbReference type="SAM" id="SignalP"/>
    </source>
</evidence>
<gene>
    <name evidence="3" type="primary">epp1</name>
</gene>
<evidence type="ECO:0000256" key="1">
    <source>
        <dbReference type="SAM" id="MobiDB-lite"/>
    </source>
</evidence>
<feature type="chain" id="PRO_5018272513" evidence="2">
    <location>
        <begin position="25"/>
        <end position="480"/>
    </location>
</feature>